<organism evidence="1 2">
    <name type="scientific">Wolfiporia cocos (strain MD-104)</name>
    <name type="common">Brown rot fungus</name>
    <dbReference type="NCBI Taxonomy" id="742152"/>
    <lineage>
        <taxon>Eukaryota</taxon>
        <taxon>Fungi</taxon>
        <taxon>Dikarya</taxon>
        <taxon>Basidiomycota</taxon>
        <taxon>Agaricomycotina</taxon>
        <taxon>Agaricomycetes</taxon>
        <taxon>Polyporales</taxon>
        <taxon>Phaeolaceae</taxon>
        <taxon>Wolfiporia</taxon>
    </lineage>
</organism>
<dbReference type="OrthoDB" id="5599163at2759"/>
<protein>
    <submittedName>
        <fullName evidence="1">Uncharacterized protein</fullName>
    </submittedName>
</protein>
<proteinExistence type="predicted"/>
<keyword evidence="2" id="KW-1185">Reference proteome</keyword>
<evidence type="ECO:0000313" key="2">
    <source>
        <dbReference type="Proteomes" id="UP000218811"/>
    </source>
</evidence>
<name>A0A2H3JP85_WOLCO</name>
<dbReference type="AlphaFoldDB" id="A0A2H3JP85"/>
<gene>
    <name evidence="1" type="ORF">WOLCODRAFT_75433</name>
</gene>
<accession>A0A2H3JP85</accession>
<sequence length="71" mass="8385">LNERVLAFEEYHRGTFCEDYFTPYIIPVIEHKPWEFVNIPIPPGIHEHVISLLKEKIADDVYEPGQSPYRS</sequence>
<evidence type="ECO:0000313" key="1">
    <source>
        <dbReference type="EMBL" id="PCH43701.1"/>
    </source>
</evidence>
<dbReference type="Proteomes" id="UP000218811">
    <property type="component" value="Unassembled WGS sequence"/>
</dbReference>
<dbReference type="EMBL" id="KB468146">
    <property type="protein sequence ID" value="PCH43701.1"/>
    <property type="molecule type" value="Genomic_DNA"/>
</dbReference>
<reference evidence="1 2" key="1">
    <citation type="journal article" date="2012" name="Science">
        <title>The Paleozoic origin of enzymatic lignin decomposition reconstructed from 31 fungal genomes.</title>
        <authorList>
            <person name="Floudas D."/>
            <person name="Binder M."/>
            <person name="Riley R."/>
            <person name="Barry K."/>
            <person name="Blanchette R.A."/>
            <person name="Henrissat B."/>
            <person name="Martinez A.T."/>
            <person name="Otillar R."/>
            <person name="Spatafora J.W."/>
            <person name="Yadav J.S."/>
            <person name="Aerts A."/>
            <person name="Benoit I."/>
            <person name="Boyd A."/>
            <person name="Carlson A."/>
            <person name="Copeland A."/>
            <person name="Coutinho P.M."/>
            <person name="de Vries R.P."/>
            <person name="Ferreira P."/>
            <person name="Findley K."/>
            <person name="Foster B."/>
            <person name="Gaskell J."/>
            <person name="Glotzer D."/>
            <person name="Gorecki P."/>
            <person name="Heitman J."/>
            <person name="Hesse C."/>
            <person name="Hori C."/>
            <person name="Igarashi K."/>
            <person name="Jurgens J.A."/>
            <person name="Kallen N."/>
            <person name="Kersten P."/>
            <person name="Kohler A."/>
            <person name="Kuees U."/>
            <person name="Kumar T.K.A."/>
            <person name="Kuo A."/>
            <person name="LaButti K."/>
            <person name="Larrondo L.F."/>
            <person name="Lindquist E."/>
            <person name="Ling A."/>
            <person name="Lombard V."/>
            <person name="Lucas S."/>
            <person name="Lundell T."/>
            <person name="Martin R."/>
            <person name="McLaughlin D.J."/>
            <person name="Morgenstern I."/>
            <person name="Morin E."/>
            <person name="Murat C."/>
            <person name="Nagy L.G."/>
            <person name="Nolan M."/>
            <person name="Ohm R.A."/>
            <person name="Patyshakuliyeva A."/>
            <person name="Rokas A."/>
            <person name="Ruiz-Duenas F.J."/>
            <person name="Sabat G."/>
            <person name="Salamov A."/>
            <person name="Samejima M."/>
            <person name="Schmutz J."/>
            <person name="Slot J.C."/>
            <person name="St John F."/>
            <person name="Stenlid J."/>
            <person name="Sun H."/>
            <person name="Sun S."/>
            <person name="Syed K."/>
            <person name="Tsang A."/>
            <person name="Wiebenga A."/>
            <person name="Young D."/>
            <person name="Pisabarro A."/>
            <person name="Eastwood D.C."/>
            <person name="Martin F."/>
            <person name="Cullen D."/>
            <person name="Grigoriev I.V."/>
            <person name="Hibbett D.S."/>
        </authorList>
    </citation>
    <scope>NUCLEOTIDE SEQUENCE [LARGE SCALE GENOMIC DNA]</scope>
    <source>
        <strain evidence="1 2">MD-104</strain>
    </source>
</reference>
<feature type="non-terminal residue" evidence="1">
    <location>
        <position position="1"/>
    </location>
</feature>
<dbReference type="STRING" id="742152.A0A2H3JP85"/>